<proteinExistence type="predicted"/>
<reference evidence="1 2" key="1">
    <citation type="submission" date="2016-03" db="EMBL/GenBank/DDBJ databases">
        <title>Comparative genomics of 54 Lactobacillus plantarum strains reveals genomic uncoupling from niche constraints.</title>
        <authorList>
            <person name="Martino M.E."/>
        </authorList>
    </citation>
    <scope>NUCLEOTIDE SEQUENCE [LARGE SCALE GENOMIC DNA]</scope>
    <source>
        <strain evidence="1 2">19.1</strain>
    </source>
</reference>
<dbReference type="Proteomes" id="UP000076882">
    <property type="component" value="Unassembled WGS sequence"/>
</dbReference>
<gene>
    <name evidence="1" type="ORF">Lp19_3304</name>
</gene>
<organism evidence="1 2">
    <name type="scientific">Lactiplantibacillus plantarum</name>
    <name type="common">Lactobacillus plantarum</name>
    <dbReference type="NCBI Taxonomy" id="1590"/>
    <lineage>
        <taxon>Bacteria</taxon>
        <taxon>Bacillati</taxon>
        <taxon>Bacillota</taxon>
        <taxon>Bacilli</taxon>
        <taxon>Lactobacillales</taxon>
        <taxon>Lactobacillaceae</taxon>
        <taxon>Lactiplantibacillus</taxon>
    </lineage>
</organism>
<accession>A0A166MYB4</accession>
<sequence length="43" mass="4795">MSYHFILARMTKAQRQFIMPAVGYEKSTAKFGVGTDPKLSDAT</sequence>
<dbReference type="PATRIC" id="fig|1590.174.peg.3100"/>
<evidence type="ECO:0000313" key="1">
    <source>
        <dbReference type="EMBL" id="KZU92018.1"/>
    </source>
</evidence>
<dbReference type="EMBL" id="LUXM01000040">
    <property type="protein sequence ID" value="KZU92018.1"/>
    <property type="molecule type" value="Genomic_DNA"/>
</dbReference>
<evidence type="ECO:0000313" key="2">
    <source>
        <dbReference type="Proteomes" id="UP000076882"/>
    </source>
</evidence>
<protein>
    <submittedName>
        <fullName evidence="1">Uncharacterized protein</fullName>
    </submittedName>
</protein>
<name>A0A166MYB4_LACPN</name>
<comment type="caution">
    <text evidence="1">The sequence shown here is derived from an EMBL/GenBank/DDBJ whole genome shotgun (WGS) entry which is preliminary data.</text>
</comment>
<dbReference type="AlphaFoldDB" id="A0A166MYB4"/>